<dbReference type="OrthoDB" id="8582370at2"/>
<feature type="region of interest" description="Disordered" evidence="1">
    <location>
        <begin position="148"/>
        <end position="172"/>
    </location>
</feature>
<sequence>MKSHTISWHPMRRIVAGIATGAMLLVASGGAFAQSVELIPVDKVDADALGALMDTYGYHLRTADRWIKANTTPEQRIRSTFNKVETNFKYATIARFEYTYVGTDGNTHTKVYHSKSGPDVSKAFYGDGPLPPGVENVEKFFPLADEYSRASPGNESKSKIPSSPAGGKDRATDAELKAVRTIEADIVEGRVPGQGSVKGFVSKDLCDSCDNAVRVFAKEYNIDVKIDYFREVGTPIEVEFTSLRKQAVNQVRNVRNAPQPMFTLDDEYKGAVGCIRVGA</sequence>
<organism evidence="3 4">
    <name type="scientific">Luteibacter rhizovicinus</name>
    <dbReference type="NCBI Taxonomy" id="242606"/>
    <lineage>
        <taxon>Bacteria</taxon>
        <taxon>Pseudomonadati</taxon>
        <taxon>Pseudomonadota</taxon>
        <taxon>Gammaproteobacteria</taxon>
        <taxon>Lysobacterales</taxon>
        <taxon>Rhodanobacteraceae</taxon>
        <taxon>Luteibacter</taxon>
    </lineage>
</organism>
<dbReference type="RefSeq" id="WP_132146100.1">
    <property type="nucleotide sequence ID" value="NZ_SMCS01000008.1"/>
</dbReference>
<protein>
    <recommendedName>
        <fullName evidence="5">Deaminase of polymorphic toxin system</fullName>
    </recommendedName>
</protein>
<reference evidence="3 4" key="1">
    <citation type="submission" date="2019-03" db="EMBL/GenBank/DDBJ databases">
        <title>Above-ground endophytic microbial communities from plants in different locations in the United States.</title>
        <authorList>
            <person name="Frank C."/>
        </authorList>
    </citation>
    <scope>NUCLEOTIDE SEQUENCE [LARGE SCALE GENOMIC DNA]</scope>
    <source>
        <strain evidence="3 4">LP_13_YM</strain>
    </source>
</reference>
<evidence type="ECO:0008006" key="5">
    <source>
        <dbReference type="Google" id="ProtNLM"/>
    </source>
</evidence>
<feature type="chain" id="PRO_5020858420" description="Deaminase of polymorphic toxin system" evidence="2">
    <location>
        <begin position="34"/>
        <end position="279"/>
    </location>
</feature>
<name>A0A4R3YIT1_9GAMM</name>
<feature type="compositionally biased region" description="Polar residues" evidence="1">
    <location>
        <begin position="151"/>
        <end position="161"/>
    </location>
</feature>
<dbReference type="EMBL" id="SMCS01000008">
    <property type="protein sequence ID" value="TCV92021.1"/>
    <property type="molecule type" value="Genomic_DNA"/>
</dbReference>
<keyword evidence="2" id="KW-0732">Signal</keyword>
<evidence type="ECO:0000313" key="3">
    <source>
        <dbReference type="EMBL" id="TCV92021.1"/>
    </source>
</evidence>
<dbReference type="AlphaFoldDB" id="A0A4R3YIT1"/>
<feature type="signal peptide" evidence="2">
    <location>
        <begin position="1"/>
        <end position="33"/>
    </location>
</feature>
<comment type="caution">
    <text evidence="3">The sequence shown here is derived from an EMBL/GenBank/DDBJ whole genome shotgun (WGS) entry which is preliminary data.</text>
</comment>
<gene>
    <name evidence="3" type="ORF">EC912_10812</name>
</gene>
<evidence type="ECO:0000256" key="1">
    <source>
        <dbReference type="SAM" id="MobiDB-lite"/>
    </source>
</evidence>
<keyword evidence="4" id="KW-1185">Reference proteome</keyword>
<proteinExistence type="predicted"/>
<evidence type="ECO:0000256" key="2">
    <source>
        <dbReference type="SAM" id="SignalP"/>
    </source>
</evidence>
<dbReference type="Proteomes" id="UP000295645">
    <property type="component" value="Unassembled WGS sequence"/>
</dbReference>
<accession>A0A4R3YIT1</accession>
<evidence type="ECO:0000313" key="4">
    <source>
        <dbReference type="Proteomes" id="UP000295645"/>
    </source>
</evidence>